<name>A0AAE2AS13_PSEFL</name>
<protein>
    <submittedName>
        <fullName evidence="1">Uncharacterized protein</fullName>
    </submittedName>
</protein>
<feature type="non-terminal residue" evidence="1">
    <location>
        <position position="1"/>
    </location>
</feature>
<gene>
    <name evidence="1" type="ORF">RU10_25360</name>
</gene>
<dbReference type="AlphaFoldDB" id="A0AAE2AS13"/>
<organism evidence="1 2">
    <name type="scientific">Pseudomonas fluorescens</name>
    <dbReference type="NCBI Taxonomy" id="294"/>
    <lineage>
        <taxon>Bacteria</taxon>
        <taxon>Pseudomonadati</taxon>
        <taxon>Pseudomonadota</taxon>
        <taxon>Gammaproteobacteria</taxon>
        <taxon>Pseudomonadales</taxon>
        <taxon>Pseudomonadaceae</taxon>
        <taxon>Pseudomonas</taxon>
    </lineage>
</organism>
<dbReference type="EMBL" id="JXQY01000040">
    <property type="protein sequence ID" value="KIP89040.1"/>
    <property type="molecule type" value="Genomic_DNA"/>
</dbReference>
<dbReference type="Proteomes" id="UP000032086">
    <property type="component" value="Unassembled WGS sequence"/>
</dbReference>
<comment type="caution">
    <text evidence="1">The sequence shown here is derived from an EMBL/GenBank/DDBJ whole genome shotgun (WGS) entry which is preliminary data.</text>
</comment>
<evidence type="ECO:0000313" key="1">
    <source>
        <dbReference type="EMBL" id="KIP89040.1"/>
    </source>
</evidence>
<reference evidence="1 2" key="1">
    <citation type="submission" date="2014-12" db="EMBL/GenBank/DDBJ databases">
        <title>16Stimator: statistical estimation of ribosomal gene copy numbers from draft genome assemblies.</title>
        <authorList>
            <person name="Perisin M.A."/>
            <person name="Vetter M."/>
            <person name="Gilbert J.A."/>
            <person name="Bergelson J."/>
        </authorList>
    </citation>
    <scope>NUCLEOTIDE SEQUENCE [LARGE SCALE GENOMIC DNA]</scope>
    <source>
        <strain evidence="1 2">MEP34</strain>
    </source>
</reference>
<accession>A0AAE2AS13</accession>
<evidence type="ECO:0000313" key="2">
    <source>
        <dbReference type="Proteomes" id="UP000032086"/>
    </source>
</evidence>
<sequence>PGMQIKYSSQINPVSTGPNVSHVATPHSIGDLDIEFTLQMIGGVLRLRTAGFVTMPAPLLTLQPELAHQATSHVTTHRLFFVT</sequence>
<proteinExistence type="predicted"/>